<accession>A0ABQ1FI95</accession>
<keyword evidence="3" id="KW-1185">Reference proteome</keyword>
<keyword evidence="1" id="KW-0732">Signal</keyword>
<proteinExistence type="predicted"/>
<evidence type="ECO:0000313" key="3">
    <source>
        <dbReference type="Proteomes" id="UP000603317"/>
    </source>
</evidence>
<comment type="caution">
    <text evidence="2">The sequence shown here is derived from an EMBL/GenBank/DDBJ whole genome shotgun (WGS) entry which is preliminary data.</text>
</comment>
<evidence type="ECO:0000256" key="1">
    <source>
        <dbReference type="SAM" id="SignalP"/>
    </source>
</evidence>
<protein>
    <submittedName>
        <fullName evidence="2">Uncharacterized protein</fullName>
    </submittedName>
</protein>
<sequence>MARPVGRMARRVLGGLVTLVAAGAAASFSASFALESRDPALALKLDGTNPEALIGRAEAALANPGSSLDNDDLLEAARASIAVLPLNAAAFRLFASSAATSEGIERFESQVEMSDRLSRRDLATQLFLIEAAVERRDIRAALRHYDTAMRIRESSRGLLLPVLSSAIKSPEIRTELVPYFRDRAPWLGEFIRHAINNSPEPRNVVRLLDEAGGIPEGKFLDTLHAQLLSRLVNEGEFATAADYFRSIRPEAREILGSIAMTADSTDAKYTPATWQVFTIASIESMFLAAPDGGFELTSEVEPGFSGSIARRLAALPAGEYRISAPIRATDMAPGATVTFQLRCASDVVLDKSIEIRDGIPFTADFTIPAGCTTQLLTISAGIGFEPRKPVLTIGSPTLSRR</sequence>
<gene>
    <name evidence="2" type="ORF">GCM10010923_23490</name>
</gene>
<evidence type="ECO:0000313" key="2">
    <source>
        <dbReference type="EMBL" id="GGA12075.1"/>
    </source>
</evidence>
<dbReference type="EMBL" id="BMID01000001">
    <property type="protein sequence ID" value="GGA12075.1"/>
    <property type="molecule type" value="Genomic_DNA"/>
</dbReference>
<feature type="chain" id="PRO_5045746916" evidence="1">
    <location>
        <begin position="34"/>
        <end position="401"/>
    </location>
</feature>
<feature type="signal peptide" evidence="1">
    <location>
        <begin position="1"/>
        <end position="33"/>
    </location>
</feature>
<dbReference type="RefSeq" id="WP_188642871.1">
    <property type="nucleotide sequence ID" value="NZ_BMID01000001.1"/>
</dbReference>
<name>A0ABQ1FI95_9SPHN</name>
<organism evidence="2 3">
    <name type="scientific">Blastomonas marina</name>
    <dbReference type="NCBI Taxonomy" id="1867408"/>
    <lineage>
        <taxon>Bacteria</taxon>
        <taxon>Pseudomonadati</taxon>
        <taxon>Pseudomonadota</taxon>
        <taxon>Alphaproteobacteria</taxon>
        <taxon>Sphingomonadales</taxon>
        <taxon>Sphingomonadaceae</taxon>
        <taxon>Blastomonas</taxon>
    </lineage>
</organism>
<reference evidence="3" key="1">
    <citation type="journal article" date="2019" name="Int. J. Syst. Evol. Microbiol.">
        <title>The Global Catalogue of Microorganisms (GCM) 10K type strain sequencing project: providing services to taxonomists for standard genome sequencing and annotation.</title>
        <authorList>
            <consortium name="The Broad Institute Genomics Platform"/>
            <consortium name="The Broad Institute Genome Sequencing Center for Infectious Disease"/>
            <person name="Wu L."/>
            <person name="Ma J."/>
        </authorList>
    </citation>
    <scope>NUCLEOTIDE SEQUENCE [LARGE SCALE GENOMIC DNA]</scope>
    <source>
        <strain evidence="3">CGMCC 1.15297</strain>
    </source>
</reference>
<dbReference type="Proteomes" id="UP000603317">
    <property type="component" value="Unassembled WGS sequence"/>
</dbReference>